<comment type="caution">
    <text evidence="2">The sequence shown here is derived from an EMBL/GenBank/DDBJ whole genome shotgun (WGS) entry which is preliminary data.</text>
</comment>
<feature type="region of interest" description="Disordered" evidence="1">
    <location>
        <begin position="197"/>
        <end position="234"/>
    </location>
</feature>
<reference evidence="2 3" key="1">
    <citation type="submission" date="2016-03" db="EMBL/GenBank/DDBJ databases">
        <title>Whole genome sequencing of Grifola frondosa 9006-11.</title>
        <authorList>
            <person name="Min B."/>
            <person name="Park H."/>
            <person name="Kim J.-G."/>
            <person name="Cho H."/>
            <person name="Oh Y.-L."/>
            <person name="Kong W.-S."/>
            <person name="Choi I.-G."/>
        </authorList>
    </citation>
    <scope>NUCLEOTIDE SEQUENCE [LARGE SCALE GENOMIC DNA]</scope>
    <source>
        <strain evidence="2 3">9006-11</strain>
    </source>
</reference>
<proteinExistence type="predicted"/>
<evidence type="ECO:0000256" key="1">
    <source>
        <dbReference type="SAM" id="MobiDB-lite"/>
    </source>
</evidence>
<evidence type="ECO:0000313" key="2">
    <source>
        <dbReference type="EMBL" id="OBZ71745.1"/>
    </source>
</evidence>
<sequence length="234" mass="26401">MSKKKYVKKSRAKQRRETKARQAARNPRATQAEEDEDSIILISNYWYLGSIDVALHEQTLDVPTVLLESLDQVAHDYIYTRPELRNAVTSVDWEMFCREREEQRSGDPRHEGADYLAFLYVGPITGPGKVYLNCPSDGARIALTERSHIVVPASDVHPATFEPPFHAPETGGYVTFDPDDGETTVDVYMCYWKRTRPNAENASPDEDSWPGVESSTPDFESLVSAEDTEQLCPA</sequence>
<feature type="region of interest" description="Disordered" evidence="1">
    <location>
        <begin position="1"/>
        <end position="33"/>
    </location>
</feature>
<gene>
    <name evidence="2" type="ORF">A0H81_08729</name>
</gene>
<feature type="compositionally biased region" description="Basic residues" evidence="1">
    <location>
        <begin position="1"/>
        <end position="14"/>
    </location>
</feature>
<keyword evidence="3" id="KW-1185">Reference proteome</keyword>
<accession>A0A1C7M486</accession>
<evidence type="ECO:0000313" key="3">
    <source>
        <dbReference type="Proteomes" id="UP000092993"/>
    </source>
</evidence>
<organism evidence="2 3">
    <name type="scientific">Grifola frondosa</name>
    <name type="common">Maitake</name>
    <name type="synonym">Polyporus frondosus</name>
    <dbReference type="NCBI Taxonomy" id="5627"/>
    <lineage>
        <taxon>Eukaryota</taxon>
        <taxon>Fungi</taxon>
        <taxon>Dikarya</taxon>
        <taxon>Basidiomycota</taxon>
        <taxon>Agaricomycotina</taxon>
        <taxon>Agaricomycetes</taxon>
        <taxon>Polyporales</taxon>
        <taxon>Grifolaceae</taxon>
        <taxon>Grifola</taxon>
    </lineage>
</organism>
<protein>
    <submittedName>
        <fullName evidence="2">Uncharacterized protein</fullName>
    </submittedName>
</protein>
<dbReference type="AlphaFoldDB" id="A0A1C7M486"/>
<name>A0A1C7M486_GRIFR</name>
<dbReference type="Proteomes" id="UP000092993">
    <property type="component" value="Unassembled WGS sequence"/>
</dbReference>
<dbReference type="EMBL" id="LUGG01000011">
    <property type="protein sequence ID" value="OBZ71745.1"/>
    <property type="molecule type" value="Genomic_DNA"/>
</dbReference>